<dbReference type="OrthoDB" id="1190814at2"/>
<feature type="transmembrane region" description="Helical" evidence="1">
    <location>
        <begin position="15"/>
        <end position="37"/>
    </location>
</feature>
<evidence type="ECO:0008006" key="4">
    <source>
        <dbReference type="Google" id="ProtNLM"/>
    </source>
</evidence>
<comment type="caution">
    <text evidence="2">The sequence shown here is derived from an EMBL/GenBank/DDBJ whole genome shotgun (WGS) entry which is preliminary data.</text>
</comment>
<proteinExistence type="predicted"/>
<dbReference type="InterPro" id="IPR025921">
    <property type="entry name" value="HmuY"/>
</dbReference>
<protein>
    <recommendedName>
        <fullName evidence="4">HmuY protein</fullName>
    </recommendedName>
</protein>
<evidence type="ECO:0000256" key="1">
    <source>
        <dbReference type="SAM" id="Phobius"/>
    </source>
</evidence>
<name>A0A4U0GXS1_9SPHI</name>
<dbReference type="Pfam" id="PF14064">
    <property type="entry name" value="HmuY"/>
    <property type="match status" value="1"/>
</dbReference>
<sequence>MILNKNKEIMDINKYIAKAALSITYVFLAFLVIGFVACDKGNDPGQDEEEIPDDTTPSDESNFYKLIRVENFQGTQDNNFESAAAAIYYSLENNKPMEAKYQQTNRWDLAFGGLLNSFVSGNNGSNSTNSGYGNTAKGGIAIIEKPFDEVTDIPVDSEFKTGGNLIGTDNYGEFGEGIGWYLYDFAGIIVRDGAYANQHVAYALDRPLTLKNGTVVPPRTVIVRTAKGNYAKIKLISLYKDQFERSEWTRSSPKVYFTFEYILAPAGSTKFEIK</sequence>
<evidence type="ECO:0000313" key="3">
    <source>
        <dbReference type="Proteomes" id="UP000309872"/>
    </source>
</evidence>
<keyword evidence="3" id="KW-1185">Reference proteome</keyword>
<reference evidence="2 3" key="1">
    <citation type="submission" date="2019-04" db="EMBL/GenBank/DDBJ databases">
        <title>Sphingobacterium olei sp. nov., isolated from oil-contaminated soil.</title>
        <authorList>
            <person name="Liu B."/>
        </authorList>
    </citation>
    <scope>NUCLEOTIDE SEQUENCE [LARGE SCALE GENOMIC DNA]</scope>
    <source>
        <strain evidence="2 3">Y3L14</strain>
    </source>
</reference>
<evidence type="ECO:0000313" key="2">
    <source>
        <dbReference type="EMBL" id="TJY63933.1"/>
    </source>
</evidence>
<keyword evidence="1" id="KW-0472">Membrane</keyword>
<dbReference type="CDD" id="cd12105">
    <property type="entry name" value="HmuY"/>
    <property type="match status" value="1"/>
</dbReference>
<dbReference type="AlphaFoldDB" id="A0A4U0GXS1"/>
<dbReference type="EMBL" id="SUKA01000005">
    <property type="protein sequence ID" value="TJY63933.1"/>
    <property type="molecule type" value="Genomic_DNA"/>
</dbReference>
<accession>A0A4U0GXS1</accession>
<gene>
    <name evidence="2" type="ORF">FAZ19_16875</name>
</gene>
<organism evidence="2 3">
    <name type="scientific">Sphingobacterium alkalisoli</name>
    <dbReference type="NCBI Taxonomy" id="1874115"/>
    <lineage>
        <taxon>Bacteria</taxon>
        <taxon>Pseudomonadati</taxon>
        <taxon>Bacteroidota</taxon>
        <taxon>Sphingobacteriia</taxon>
        <taxon>Sphingobacteriales</taxon>
        <taxon>Sphingobacteriaceae</taxon>
        <taxon>Sphingobacterium</taxon>
    </lineage>
</organism>
<keyword evidence="1" id="KW-1133">Transmembrane helix</keyword>
<dbReference type="Proteomes" id="UP000309872">
    <property type="component" value="Unassembled WGS sequence"/>
</dbReference>
<keyword evidence="1" id="KW-0812">Transmembrane</keyword>